<name>A0ABU2B559_9CORY</name>
<gene>
    <name evidence="1" type="ORF">J2S37_000288</name>
</gene>
<organism evidence="1 2">
    <name type="scientific">Corynebacterium felinum</name>
    <dbReference type="NCBI Taxonomy" id="131318"/>
    <lineage>
        <taxon>Bacteria</taxon>
        <taxon>Bacillati</taxon>
        <taxon>Actinomycetota</taxon>
        <taxon>Actinomycetes</taxon>
        <taxon>Mycobacteriales</taxon>
        <taxon>Corynebacteriaceae</taxon>
        <taxon>Corynebacterium</taxon>
    </lineage>
</organism>
<sequence>MHCPWVQWDIFADFATEDSPAFLAIMLLTSGLWPMG</sequence>
<evidence type="ECO:0000313" key="1">
    <source>
        <dbReference type="EMBL" id="MDR7353750.1"/>
    </source>
</evidence>
<evidence type="ECO:0000313" key="2">
    <source>
        <dbReference type="Proteomes" id="UP001183619"/>
    </source>
</evidence>
<dbReference type="EMBL" id="JAVDYF010000001">
    <property type="protein sequence ID" value="MDR7353750.1"/>
    <property type="molecule type" value="Genomic_DNA"/>
</dbReference>
<dbReference type="Proteomes" id="UP001183619">
    <property type="component" value="Unassembled WGS sequence"/>
</dbReference>
<proteinExistence type="predicted"/>
<reference evidence="1 2" key="1">
    <citation type="submission" date="2023-07" db="EMBL/GenBank/DDBJ databases">
        <title>Sequencing the genomes of 1000 actinobacteria strains.</title>
        <authorList>
            <person name="Klenk H.-P."/>
        </authorList>
    </citation>
    <scope>NUCLEOTIDE SEQUENCE [LARGE SCALE GENOMIC DNA]</scope>
    <source>
        <strain evidence="1 2">DSM 44508</strain>
    </source>
</reference>
<protein>
    <submittedName>
        <fullName evidence="1">Uncharacterized protein</fullName>
    </submittedName>
</protein>
<keyword evidence="2" id="KW-1185">Reference proteome</keyword>
<accession>A0ABU2B559</accession>
<comment type="caution">
    <text evidence="1">The sequence shown here is derived from an EMBL/GenBank/DDBJ whole genome shotgun (WGS) entry which is preliminary data.</text>
</comment>